<organism evidence="2 3">
    <name type="scientific">Batrachochytrium salamandrivorans</name>
    <dbReference type="NCBI Taxonomy" id="1357716"/>
    <lineage>
        <taxon>Eukaryota</taxon>
        <taxon>Fungi</taxon>
        <taxon>Fungi incertae sedis</taxon>
        <taxon>Chytridiomycota</taxon>
        <taxon>Chytridiomycota incertae sedis</taxon>
        <taxon>Chytridiomycetes</taxon>
        <taxon>Rhizophydiales</taxon>
        <taxon>Rhizophydiales incertae sedis</taxon>
        <taxon>Batrachochytrium</taxon>
    </lineage>
</organism>
<accession>A0ABQ8EXL8</accession>
<name>A0ABQ8EXL8_9FUNG</name>
<sequence>MAMEVEIPNDQIEKFTKYFGQDTIAAEIDKLHGLEPVLRRYRDVKLSGLKRTLGSTLSTVNVKSSIETLLTRVGYLESCGLNREKEVTAITEMAISQMRDTTARYTALVNRIDAKIIEKCEAKFEVIEEKILLVVRDELSFIKALPMKLSQLSAAPSTLPKVTLGRAATTEQQKSPSVKSALIIPTPFSSQKVDTDGSTTPQDAGIVSITTKSISPIGKLATPQSAVLPPFAALEEIEQRRRSLYPKNGGHSALTDCDAQPLQQELSTKSSNEHPKEAIPTIIIVDVGNEKDKVRESLCHPDKTITLEPAPMQSRSNSNLVKTNVEPSVEIQPSPILTTEVIQPVTTAPKTESQEPIKPVLLLKQEHESISDKVNTNGSASQTDMNAAAPTVDPWSGYTEIQASM</sequence>
<protein>
    <recommendedName>
        <fullName evidence="4">Inhibitor of growth protein N-terminal histone-binding domain-containing protein</fullName>
    </recommendedName>
</protein>
<dbReference type="Proteomes" id="UP001648503">
    <property type="component" value="Unassembled WGS sequence"/>
</dbReference>
<gene>
    <name evidence="2" type="ORF">BASA50_010937</name>
</gene>
<comment type="caution">
    <text evidence="2">The sequence shown here is derived from an EMBL/GenBank/DDBJ whole genome shotgun (WGS) entry which is preliminary data.</text>
</comment>
<keyword evidence="3" id="KW-1185">Reference proteome</keyword>
<evidence type="ECO:0000313" key="2">
    <source>
        <dbReference type="EMBL" id="KAH6588075.1"/>
    </source>
</evidence>
<feature type="compositionally biased region" description="Polar residues" evidence="1">
    <location>
        <begin position="373"/>
        <end position="385"/>
    </location>
</feature>
<proteinExistence type="predicted"/>
<feature type="region of interest" description="Disordered" evidence="1">
    <location>
        <begin position="373"/>
        <end position="405"/>
    </location>
</feature>
<evidence type="ECO:0008006" key="4">
    <source>
        <dbReference type="Google" id="ProtNLM"/>
    </source>
</evidence>
<evidence type="ECO:0000313" key="3">
    <source>
        <dbReference type="Proteomes" id="UP001648503"/>
    </source>
</evidence>
<evidence type="ECO:0000256" key="1">
    <source>
        <dbReference type="SAM" id="MobiDB-lite"/>
    </source>
</evidence>
<dbReference type="EMBL" id="JAFCIX010000545">
    <property type="protein sequence ID" value="KAH6588075.1"/>
    <property type="molecule type" value="Genomic_DNA"/>
</dbReference>
<reference evidence="2 3" key="1">
    <citation type="submission" date="2021-02" db="EMBL/GenBank/DDBJ databases">
        <title>Variation within the Batrachochytrium salamandrivorans European outbreak.</title>
        <authorList>
            <person name="Kelly M."/>
            <person name="Pasmans F."/>
            <person name="Shea T.P."/>
            <person name="Munoz J.F."/>
            <person name="Carranza S."/>
            <person name="Cuomo C.A."/>
            <person name="Martel A."/>
        </authorList>
    </citation>
    <scope>NUCLEOTIDE SEQUENCE [LARGE SCALE GENOMIC DNA]</scope>
    <source>
        <strain evidence="2 3">AMFP18/2</strain>
    </source>
</reference>